<accession>A0A9P1CDT6</accession>
<name>A0A9P1CDT6_9DINO</name>
<dbReference type="EMBL" id="CAMXCT020001387">
    <property type="protein sequence ID" value="CAL1142971.1"/>
    <property type="molecule type" value="Genomic_DNA"/>
</dbReference>
<dbReference type="EMBL" id="CAMXCT030001387">
    <property type="protein sequence ID" value="CAL4776908.1"/>
    <property type="molecule type" value="Genomic_DNA"/>
</dbReference>
<dbReference type="Proteomes" id="UP001152797">
    <property type="component" value="Unassembled WGS sequence"/>
</dbReference>
<protein>
    <submittedName>
        <fullName evidence="1">Uncharacterized protein</fullName>
    </submittedName>
</protein>
<evidence type="ECO:0000313" key="1">
    <source>
        <dbReference type="EMBL" id="CAI3989596.1"/>
    </source>
</evidence>
<reference evidence="2" key="2">
    <citation type="submission" date="2024-04" db="EMBL/GenBank/DDBJ databases">
        <authorList>
            <person name="Chen Y."/>
            <person name="Shah S."/>
            <person name="Dougan E. K."/>
            <person name="Thang M."/>
            <person name="Chan C."/>
        </authorList>
    </citation>
    <scope>NUCLEOTIDE SEQUENCE [LARGE SCALE GENOMIC DNA]</scope>
</reference>
<keyword evidence="3" id="KW-1185">Reference proteome</keyword>
<gene>
    <name evidence="1" type="ORF">C1SCF055_LOCUS16660</name>
</gene>
<dbReference type="OrthoDB" id="477203at2759"/>
<evidence type="ECO:0000313" key="3">
    <source>
        <dbReference type="Proteomes" id="UP001152797"/>
    </source>
</evidence>
<comment type="caution">
    <text evidence="1">The sequence shown here is derived from an EMBL/GenBank/DDBJ whole genome shotgun (WGS) entry which is preliminary data.</text>
</comment>
<dbReference type="AlphaFoldDB" id="A0A9P1CDT6"/>
<dbReference type="EMBL" id="CAMXCT010001387">
    <property type="protein sequence ID" value="CAI3989596.1"/>
    <property type="molecule type" value="Genomic_DNA"/>
</dbReference>
<sequence>MEEKKRMMDHFMALQTEDYGPFIEQLQLFKLDLGLPEHTSPQEVFAAICELPGFNTKGTLPKLSRWFSWNQSCEEQVPEFRVLRMVLKHWLGPAADKLDPNDAVYNRELKIGVKATQKSAGTKENLRSEFSRLKQNLGGGLKLAYYLMSDRLLHTVRLIAAATRPTWTWYADTVKSVKSAEDTVKQTTELQKSWASDNHLVQTAAVLTARSPEVVSLFEDPELSRFKDSGDKLFKLVSNLLKRRAWSFAKQYTAPPDCYSAILGGSVAEAQEAVAMLHQDFEWLLRLEEEAALMAQRKVKVELLEDLSILISPCIRLLFLAFEENSFHRNSPGGLHVLKGLLKVLPDSKIVEDAHGVLRLANKKFKNRRMTYSMMQHTLTRSNVFDSRNIDNKAKVTKDSFVRDYRAASGNTRKR</sequence>
<reference evidence="1" key="1">
    <citation type="submission" date="2022-10" db="EMBL/GenBank/DDBJ databases">
        <authorList>
            <person name="Chen Y."/>
            <person name="Dougan E. K."/>
            <person name="Chan C."/>
            <person name="Rhodes N."/>
            <person name="Thang M."/>
        </authorList>
    </citation>
    <scope>NUCLEOTIDE SEQUENCE</scope>
</reference>
<evidence type="ECO:0000313" key="2">
    <source>
        <dbReference type="EMBL" id="CAL1142971.1"/>
    </source>
</evidence>
<proteinExistence type="predicted"/>
<organism evidence="1">
    <name type="scientific">Cladocopium goreaui</name>
    <dbReference type="NCBI Taxonomy" id="2562237"/>
    <lineage>
        <taxon>Eukaryota</taxon>
        <taxon>Sar</taxon>
        <taxon>Alveolata</taxon>
        <taxon>Dinophyceae</taxon>
        <taxon>Suessiales</taxon>
        <taxon>Symbiodiniaceae</taxon>
        <taxon>Cladocopium</taxon>
    </lineage>
</organism>